<evidence type="ECO:0000256" key="1">
    <source>
        <dbReference type="SAM" id="MobiDB-lite"/>
    </source>
</evidence>
<proteinExistence type="predicted"/>
<accession>A0AAE0FWK9</accession>
<comment type="caution">
    <text evidence="2">The sequence shown here is derived from an EMBL/GenBank/DDBJ whole genome shotgun (WGS) entry which is preliminary data.</text>
</comment>
<dbReference type="AlphaFoldDB" id="A0AAE0FWK9"/>
<protein>
    <submittedName>
        <fullName evidence="2">Uncharacterized protein</fullName>
    </submittedName>
</protein>
<feature type="region of interest" description="Disordered" evidence="1">
    <location>
        <begin position="274"/>
        <end position="347"/>
    </location>
</feature>
<feature type="compositionally biased region" description="Acidic residues" evidence="1">
    <location>
        <begin position="322"/>
        <end position="333"/>
    </location>
</feature>
<name>A0AAE0FWK9_9CHLO</name>
<organism evidence="2 3">
    <name type="scientific">Cymbomonas tetramitiformis</name>
    <dbReference type="NCBI Taxonomy" id="36881"/>
    <lineage>
        <taxon>Eukaryota</taxon>
        <taxon>Viridiplantae</taxon>
        <taxon>Chlorophyta</taxon>
        <taxon>Pyramimonadophyceae</taxon>
        <taxon>Pyramimonadales</taxon>
        <taxon>Pyramimonadaceae</taxon>
        <taxon>Cymbomonas</taxon>
    </lineage>
</organism>
<feature type="compositionally biased region" description="Basic and acidic residues" evidence="1">
    <location>
        <begin position="306"/>
        <end position="321"/>
    </location>
</feature>
<evidence type="ECO:0000313" key="3">
    <source>
        <dbReference type="Proteomes" id="UP001190700"/>
    </source>
</evidence>
<reference evidence="2 3" key="1">
    <citation type="journal article" date="2015" name="Genome Biol. Evol.">
        <title>Comparative Genomics of a Bacterivorous Green Alga Reveals Evolutionary Causalities and Consequences of Phago-Mixotrophic Mode of Nutrition.</title>
        <authorList>
            <person name="Burns J.A."/>
            <person name="Paasch A."/>
            <person name="Narechania A."/>
            <person name="Kim E."/>
        </authorList>
    </citation>
    <scope>NUCLEOTIDE SEQUENCE [LARGE SCALE GENOMIC DNA]</scope>
    <source>
        <strain evidence="2 3">PLY_AMNH</strain>
    </source>
</reference>
<gene>
    <name evidence="2" type="ORF">CYMTET_24319</name>
</gene>
<dbReference type="Proteomes" id="UP001190700">
    <property type="component" value="Unassembled WGS sequence"/>
</dbReference>
<dbReference type="EMBL" id="LGRX02012619">
    <property type="protein sequence ID" value="KAK3267103.1"/>
    <property type="molecule type" value="Genomic_DNA"/>
</dbReference>
<evidence type="ECO:0000313" key="2">
    <source>
        <dbReference type="EMBL" id="KAK3267103.1"/>
    </source>
</evidence>
<sequence length="452" mass="50627">MADNAKIVCCWKDCAREKVQWGGVYRHWEFKQDDGNMGLKSGWFCKTHKAKPRYPIQDERHDCQGRQNTAEAMLVSEPPPKGIKLKRHRADEIPKAKKDPRIENGLPYMIFVGMRLEVYWPMDEEWYVGEVTGVEGGRAVVTYEDLEKETLNLSEQIYRVLDTPGFSRVELPLEAHTTTAEVATVDAGIQVELPLEVYMTSAEVETVDADIQLALNNQSIIIDNPSQISVVPATQDEAMRAHTAKGTHVDTDPAAFNNEEVMDNPSQISVVPATQHEVPSEDGQENEQRARRRLSKTSTGGGRSTRTNDDEGVHEDEARANEDEENVAEEDNLNDLQVDGVGGKLNDDMIGDLDPIAKTPTPPMSKHPNPRRKFGPWDGTPLGEYCGTYDAHLRAFAPNTQQSVNEEMTSIFAGASDDTKKYLLYLYNLDKESKYESLEEDRIGDEDGDRAA</sequence>
<dbReference type="Gene3D" id="2.30.30.140">
    <property type="match status" value="1"/>
</dbReference>
<keyword evidence="3" id="KW-1185">Reference proteome</keyword>